<dbReference type="EMBL" id="JADGJH010003167">
    <property type="protein sequence ID" value="KAJ3093017.1"/>
    <property type="molecule type" value="Genomic_DNA"/>
</dbReference>
<evidence type="ECO:0000256" key="11">
    <source>
        <dbReference type="SAM" id="MobiDB-lite"/>
    </source>
</evidence>
<evidence type="ECO:0000256" key="8">
    <source>
        <dbReference type="ARBA" id="ARBA00022840"/>
    </source>
</evidence>
<dbReference type="Pfam" id="PF00176">
    <property type="entry name" value="SNF2-rel_dom"/>
    <property type="match status" value="1"/>
</dbReference>
<feature type="coiled-coil region" evidence="10">
    <location>
        <begin position="664"/>
        <end position="691"/>
    </location>
</feature>
<sequence length="1042" mass="118253">MGFKEVGGPSSNLEPDEQEGQGQAQKQVQGHSGFSRKISRSLSFAINADADLDDDFVKAESQEQQENSDSILLATVHSFFYGHWNLAEAEKHKHKLPSRVRITLQKGYTVWNLCRAYAYDAADEDWLCSVHSSFKKASDNPIFPLIRDPFKASPSTMSVQNPEPDPTDANTFFEYWLHVDFNQQKQVIDIYWPRSRIADLKLPSIIANEFVKMFWANCTNPMVVSNFEKRPWIMFPNQDLQTFKVPDTFDILPCEQLKAPFALQLYDYQLRTLAWMQGIEDGEESLFYAPNIVDLTGSNTEYGNFEFLDLNSNLNEFKTGSDWKKERTVRGGIIADKPGVGKTITTLALCHTRPFDEFPEEHQFSVHPESGLFISKATVILAPNNIVNQWAEEVHKCFGDTASVIQIKGKRDLLGSKFSDILVTHDYVIISYQFLVNPNYRGFYESGRYLSNFGKNRNFDDPDDCEKFVTNHRNDYAFTWIHFHRLVCDEFHEVTDKSVNIRNQVKEMTATYQWGLTGTPRLESSRVVRQFADFLDLDAEWNFGDLEAMRFIQHRVRRNEPVVSFPAPEYQAFKVGQTAVESAFYRSCTTTLSVVDLLKLCNHYQIGNAAANLGMHNALSIEAVTALVQNNRLTDIKNFAKSIEDGHKSLLDLEERREKVPENNEQNRNKIRDINNKIRNMERDIANWHDKMGVVQAQFNFFENFLNSYLAAEGNKVECNICLDEDIQGDIGIIPCGHAFCWDCAQDAVRTNGRCPNCREQIGVGAIMKVLPPSAMKAIEAELDIAKAEIDEIDSNSPNLDPNMFGSKIREVVRYLKEETVKSIDYRFIVFIQFSDLADLVSAALKTYGITTVRLARSWQQRERALRLFRAGLTPPTDANGKSGPSGTLMDSENIIPEIESPVISKSSDTLVFDEPDSKSKGKRKAEAAFSKPPAKEIKVEQNESEKIANKSALGAENPVKVLMLSARDSVSGLNLTEASHCIVLHPFHSHTEEYAIASEKQGVARVLRNGQTKIVKIVRFYVENTVEAQMHMNRVTVHQTD</sequence>
<comment type="similarity">
    <text evidence="1">Belongs to the SNF2/RAD54 helicase family.</text>
</comment>
<dbReference type="InterPro" id="IPR001841">
    <property type="entry name" value="Znf_RING"/>
</dbReference>
<proteinExistence type="inferred from homology"/>
<dbReference type="AlphaFoldDB" id="A0AAD5SQ43"/>
<keyword evidence="3" id="KW-0547">Nucleotide-binding</keyword>
<dbReference type="SUPFAM" id="SSF52540">
    <property type="entry name" value="P-loop containing nucleoside triphosphate hydrolases"/>
    <property type="match status" value="2"/>
</dbReference>
<keyword evidence="10" id="KW-0175">Coiled coil</keyword>
<keyword evidence="2" id="KW-0479">Metal-binding</keyword>
<keyword evidence="4 9" id="KW-0863">Zinc-finger</keyword>
<dbReference type="InterPro" id="IPR038718">
    <property type="entry name" value="SNF2-like_sf"/>
</dbReference>
<feature type="domain" description="Helicase ATP-binding" evidence="13">
    <location>
        <begin position="323"/>
        <end position="538"/>
    </location>
</feature>
<evidence type="ECO:0000256" key="3">
    <source>
        <dbReference type="ARBA" id="ARBA00022741"/>
    </source>
</evidence>
<dbReference type="InterPro" id="IPR013083">
    <property type="entry name" value="Znf_RING/FYVE/PHD"/>
</dbReference>
<dbReference type="Gene3D" id="3.40.50.10810">
    <property type="entry name" value="Tandem AAA-ATPase domain"/>
    <property type="match status" value="1"/>
</dbReference>
<dbReference type="PANTHER" id="PTHR45626">
    <property type="entry name" value="TRANSCRIPTION TERMINATION FACTOR 2-RELATED"/>
    <property type="match status" value="1"/>
</dbReference>
<dbReference type="InterPro" id="IPR050628">
    <property type="entry name" value="SNF2_RAD54_helicase_TF"/>
</dbReference>
<keyword evidence="5" id="KW-0378">Hydrolase</keyword>
<evidence type="ECO:0000313" key="15">
    <source>
        <dbReference type="Proteomes" id="UP001211907"/>
    </source>
</evidence>
<dbReference type="GO" id="GO:0008270">
    <property type="term" value="F:zinc ion binding"/>
    <property type="evidence" value="ECO:0007669"/>
    <property type="project" value="UniProtKB-KW"/>
</dbReference>
<dbReference type="Gene3D" id="3.30.40.10">
    <property type="entry name" value="Zinc/RING finger domain, C3HC4 (zinc finger)"/>
    <property type="match status" value="1"/>
</dbReference>
<dbReference type="GO" id="GO:0008094">
    <property type="term" value="F:ATP-dependent activity, acting on DNA"/>
    <property type="evidence" value="ECO:0007669"/>
    <property type="project" value="TreeGrafter"/>
</dbReference>
<evidence type="ECO:0000259" key="12">
    <source>
        <dbReference type="PROSITE" id="PS50089"/>
    </source>
</evidence>
<evidence type="ECO:0000256" key="9">
    <source>
        <dbReference type="PROSITE-ProRule" id="PRU00175"/>
    </source>
</evidence>
<feature type="compositionally biased region" description="Low complexity" evidence="11">
    <location>
        <begin position="20"/>
        <end position="30"/>
    </location>
</feature>
<evidence type="ECO:0000256" key="6">
    <source>
        <dbReference type="ARBA" id="ARBA00022806"/>
    </source>
</evidence>
<evidence type="ECO:0000256" key="1">
    <source>
        <dbReference type="ARBA" id="ARBA00007025"/>
    </source>
</evidence>
<dbReference type="InterPro" id="IPR017907">
    <property type="entry name" value="Znf_RING_CS"/>
</dbReference>
<keyword evidence="7" id="KW-0862">Zinc</keyword>
<dbReference type="SMART" id="SM00184">
    <property type="entry name" value="RING"/>
    <property type="match status" value="1"/>
</dbReference>
<gene>
    <name evidence="14" type="primary">RAD5_2</name>
    <name evidence="14" type="ORF">HK100_006789</name>
</gene>
<feature type="domain" description="RING-type" evidence="12">
    <location>
        <begin position="719"/>
        <end position="759"/>
    </location>
</feature>
<keyword evidence="8" id="KW-0067">ATP-binding</keyword>
<dbReference type="GO" id="GO:0004386">
    <property type="term" value="F:helicase activity"/>
    <property type="evidence" value="ECO:0007669"/>
    <property type="project" value="UniProtKB-KW"/>
</dbReference>
<accession>A0AAD5SQ43</accession>
<dbReference type="PROSITE" id="PS00518">
    <property type="entry name" value="ZF_RING_1"/>
    <property type="match status" value="1"/>
</dbReference>
<reference evidence="14" key="1">
    <citation type="submission" date="2020-05" db="EMBL/GenBank/DDBJ databases">
        <title>Phylogenomic resolution of chytrid fungi.</title>
        <authorList>
            <person name="Stajich J.E."/>
            <person name="Amses K."/>
            <person name="Simmons R."/>
            <person name="Seto K."/>
            <person name="Myers J."/>
            <person name="Bonds A."/>
            <person name="Quandt C.A."/>
            <person name="Barry K."/>
            <person name="Liu P."/>
            <person name="Grigoriev I."/>
            <person name="Longcore J.E."/>
            <person name="James T.Y."/>
        </authorList>
    </citation>
    <scope>NUCLEOTIDE SEQUENCE</scope>
    <source>
        <strain evidence="14">JEL0513</strain>
    </source>
</reference>
<dbReference type="InterPro" id="IPR000330">
    <property type="entry name" value="SNF2_N"/>
</dbReference>
<feature type="region of interest" description="Disordered" evidence="11">
    <location>
        <begin position="1"/>
        <end position="34"/>
    </location>
</feature>
<dbReference type="InterPro" id="IPR014001">
    <property type="entry name" value="Helicase_ATP-bd"/>
</dbReference>
<dbReference type="GO" id="GO:0005524">
    <property type="term" value="F:ATP binding"/>
    <property type="evidence" value="ECO:0007669"/>
    <property type="project" value="UniProtKB-KW"/>
</dbReference>
<keyword evidence="15" id="KW-1185">Reference proteome</keyword>
<evidence type="ECO:0000259" key="13">
    <source>
        <dbReference type="PROSITE" id="PS51192"/>
    </source>
</evidence>
<feature type="region of interest" description="Disordered" evidence="11">
    <location>
        <begin position="914"/>
        <end position="933"/>
    </location>
</feature>
<dbReference type="GO" id="GO:0005634">
    <property type="term" value="C:nucleus"/>
    <property type="evidence" value="ECO:0007669"/>
    <property type="project" value="TreeGrafter"/>
</dbReference>
<dbReference type="GO" id="GO:0006281">
    <property type="term" value="P:DNA repair"/>
    <property type="evidence" value="ECO:0007669"/>
    <property type="project" value="TreeGrafter"/>
</dbReference>
<evidence type="ECO:0000256" key="10">
    <source>
        <dbReference type="SAM" id="Coils"/>
    </source>
</evidence>
<dbReference type="PANTHER" id="PTHR45626:SF26">
    <property type="entry name" value="FAMILY HELICASE, PUTATIVE (AFU_ORTHOLOGUE AFUA_2G09120)-RELATED"/>
    <property type="match status" value="1"/>
</dbReference>
<organism evidence="14 15">
    <name type="scientific">Physocladia obscura</name>
    <dbReference type="NCBI Taxonomy" id="109957"/>
    <lineage>
        <taxon>Eukaryota</taxon>
        <taxon>Fungi</taxon>
        <taxon>Fungi incertae sedis</taxon>
        <taxon>Chytridiomycota</taxon>
        <taxon>Chytridiomycota incertae sedis</taxon>
        <taxon>Chytridiomycetes</taxon>
        <taxon>Chytridiales</taxon>
        <taxon>Chytriomycetaceae</taxon>
        <taxon>Physocladia</taxon>
    </lineage>
</organism>
<dbReference type="SMART" id="SM00487">
    <property type="entry name" value="DEXDc"/>
    <property type="match status" value="1"/>
</dbReference>
<evidence type="ECO:0000256" key="7">
    <source>
        <dbReference type="ARBA" id="ARBA00022833"/>
    </source>
</evidence>
<dbReference type="Pfam" id="PF13639">
    <property type="entry name" value="zf-RING_2"/>
    <property type="match status" value="1"/>
</dbReference>
<keyword evidence="6 14" id="KW-0347">Helicase</keyword>
<dbReference type="Proteomes" id="UP001211907">
    <property type="component" value="Unassembled WGS sequence"/>
</dbReference>
<protein>
    <submittedName>
        <fullName evidence="14">DNA helicase rad5</fullName>
    </submittedName>
</protein>
<evidence type="ECO:0000256" key="4">
    <source>
        <dbReference type="ARBA" id="ARBA00022771"/>
    </source>
</evidence>
<dbReference type="PROSITE" id="PS50089">
    <property type="entry name" value="ZF_RING_2"/>
    <property type="match status" value="1"/>
</dbReference>
<comment type="caution">
    <text evidence="14">The sequence shown here is derived from an EMBL/GenBank/DDBJ whole genome shotgun (WGS) entry which is preliminary data.</text>
</comment>
<dbReference type="PROSITE" id="PS51192">
    <property type="entry name" value="HELICASE_ATP_BIND_1"/>
    <property type="match status" value="1"/>
</dbReference>
<evidence type="ECO:0000256" key="5">
    <source>
        <dbReference type="ARBA" id="ARBA00022801"/>
    </source>
</evidence>
<dbReference type="GO" id="GO:0016787">
    <property type="term" value="F:hydrolase activity"/>
    <property type="evidence" value="ECO:0007669"/>
    <property type="project" value="UniProtKB-KW"/>
</dbReference>
<dbReference type="InterPro" id="IPR027417">
    <property type="entry name" value="P-loop_NTPase"/>
</dbReference>
<dbReference type="SUPFAM" id="SSF57850">
    <property type="entry name" value="RING/U-box"/>
    <property type="match status" value="1"/>
</dbReference>
<dbReference type="Gene3D" id="3.40.50.300">
    <property type="entry name" value="P-loop containing nucleotide triphosphate hydrolases"/>
    <property type="match status" value="1"/>
</dbReference>
<evidence type="ECO:0000313" key="14">
    <source>
        <dbReference type="EMBL" id="KAJ3093017.1"/>
    </source>
</evidence>
<evidence type="ECO:0000256" key="2">
    <source>
        <dbReference type="ARBA" id="ARBA00022723"/>
    </source>
</evidence>
<name>A0AAD5SQ43_9FUNG</name>